<proteinExistence type="predicted"/>
<keyword evidence="1" id="KW-0732">Signal</keyword>
<reference evidence="3 4" key="1">
    <citation type="submission" date="2023-03" db="EMBL/GenBank/DDBJ databases">
        <authorList>
            <person name="Pearce D."/>
        </authorList>
    </citation>
    <scope>NUCLEOTIDE SEQUENCE [LARGE SCALE GENOMIC DNA]</scope>
    <source>
        <strain evidence="3">Msz</strain>
    </source>
</reference>
<dbReference type="Gene3D" id="3.40.50.10610">
    <property type="entry name" value="ABC-type transport auxiliary lipoprotein component"/>
    <property type="match status" value="1"/>
</dbReference>
<name>A0ABN8X0J2_9GAMM</name>
<evidence type="ECO:0000313" key="4">
    <source>
        <dbReference type="Proteomes" id="UP001162030"/>
    </source>
</evidence>
<evidence type="ECO:0000313" key="3">
    <source>
        <dbReference type="EMBL" id="CAI8796950.1"/>
    </source>
</evidence>
<dbReference type="EMBL" id="OX458333">
    <property type="protein sequence ID" value="CAI8796950.1"/>
    <property type="molecule type" value="Genomic_DNA"/>
</dbReference>
<dbReference type="PROSITE" id="PS51257">
    <property type="entry name" value="PROKAR_LIPOPROTEIN"/>
    <property type="match status" value="1"/>
</dbReference>
<dbReference type="Pfam" id="PF03886">
    <property type="entry name" value="ABC_trans_aux"/>
    <property type="match status" value="1"/>
</dbReference>
<dbReference type="InterPro" id="IPR005586">
    <property type="entry name" value="ABC_trans_aux"/>
</dbReference>
<sequence>MTRFLWIAISTAFFAGCIASAPARFYTLMPTNKPVATQAPLGESAKVIAVGPVTIPAALDQPQLVVSVGGHEVEVLEEHRWAAPLKDEITSALAARLSGLVSNATVTAYGQSAALNPNVRVLVDVSRFELRPKKGVVLDALWMIKPSDSAKEGRRGRTNLEVPSADDDYASLATAQGRALDALARDIAAALKAL</sequence>
<dbReference type="RefSeq" id="WP_036269028.1">
    <property type="nucleotide sequence ID" value="NZ_OX458333.1"/>
</dbReference>
<gene>
    <name evidence="3" type="ORF">MSZNOR_1513</name>
</gene>
<protein>
    <submittedName>
        <fullName evidence="3">ABC_trans_aux domain-containing protein</fullName>
    </submittedName>
</protein>
<feature type="domain" description="ABC-type transport auxiliary lipoprotein component" evidence="2">
    <location>
        <begin position="26"/>
        <end position="188"/>
    </location>
</feature>
<dbReference type="Proteomes" id="UP001162030">
    <property type="component" value="Chromosome"/>
</dbReference>
<feature type="signal peptide" evidence="1">
    <location>
        <begin position="1"/>
        <end position="23"/>
    </location>
</feature>
<evidence type="ECO:0000256" key="1">
    <source>
        <dbReference type="SAM" id="SignalP"/>
    </source>
</evidence>
<accession>A0ABN8X0J2</accession>
<evidence type="ECO:0000259" key="2">
    <source>
        <dbReference type="Pfam" id="PF03886"/>
    </source>
</evidence>
<feature type="chain" id="PRO_5046026661" evidence="1">
    <location>
        <begin position="24"/>
        <end position="194"/>
    </location>
</feature>
<organism evidence="3 4">
    <name type="scientific">Methylocaldum szegediense</name>
    <dbReference type="NCBI Taxonomy" id="73780"/>
    <lineage>
        <taxon>Bacteria</taxon>
        <taxon>Pseudomonadati</taxon>
        <taxon>Pseudomonadota</taxon>
        <taxon>Gammaproteobacteria</taxon>
        <taxon>Methylococcales</taxon>
        <taxon>Methylococcaceae</taxon>
        <taxon>Methylocaldum</taxon>
    </lineage>
</organism>
<dbReference type="SUPFAM" id="SSF159594">
    <property type="entry name" value="XCC0632-like"/>
    <property type="match status" value="1"/>
</dbReference>
<keyword evidence="4" id="KW-1185">Reference proteome</keyword>